<evidence type="ECO:0000313" key="2">
    <source>
        <dbReference type="EMBL" id="SMB27365.1"/>
    </source>
</evidence>
<dbReference type="AlphaFoldDB" id="A0A7Z7MVG2"/>
<dbReference type="SUPFAM" id="SSF51658">
    <property type="entry name" value="Xylose isomerase-like"/>
    <property type="match status" value="1"/>
</dbReference>
<reference evidence="2" key="1">
    <citation type="submission" date="2017-03" db="EMBL/GenBank/DDBJ databases">
        <authorList>
            <consortium name="AG Boll"/>
        </authorList>
    </citation>
    <scope>NUCLEOTIDE SEQUENCE [LARGE SCALE GENOMIC DNA]</scope>
    <source>
        <strain evidence="2">Chol</strain>
    </source>
</reference>
<dbReference type="PANTHER" id="PTHR12110">
    <property type="entry name" value="HYDROXYPYRUVATE ISOMERASE"/>
    <property type="match status" value="1"/>
</dbReference>
<accession>A0A7Z7MVG2</accession>
<dbReference type="RefSeq" id="WP_154716882.1">
    <property type="nucleotide sequence ID" value="NZ_LT837803.1"/>
</dbReference>
<dbReference type="EMBL" id="LT837803">
    <property type="protein sequence ID" value="SMB27365.1"/>
    <property type="molecule type" value="Genomic_DNA"/>
</dbReference>
<organism evidence="2 3">
    <name type="scientific">Sterolibacterium denitrificans</name>
    <dbReference type="NCBI Taxonomy" id="157592"/>
    <lineage>
        <taxon>Bacteria</taxon>
        <taxon>Pseudomonadati</taxon>
        <taxon>Pseudomonadota</taxon>
        <taxon>Betaproteobacteria</taxon>
        <taxon>Nitrosomonadales</taxon>
        <taxon>Sterolibacteriaceae</taxon>
        <taxon>Sterolibacterium</taxon>
    </lineage>
</organism>
<keyword evidence="3" id="KW-1185">Reference proteome</keyword>
<dbReference type="Proteomes" id="UP000242886">
    <property type="component" value="Chromosome SDENCHOL"/>
</dbReference>
<dbReference type="Gene3D" id="3.20.20.150">
    <property type="entry name" value="Divalent-metal-dependent TIM barrel enzymes"/>
    <property type="match status" value="1"/>
</dbReference>
<dbReference type="Pfam" id="PF01261">
    <property type="entry name" value="AP_endonuc_2"/>
    <property type="match status" value="1"/>
</dbReference>
<proteinExistence type="predicted"/>
<evidence type="ECO:0000313" key="3">
    <source>
        <dbReference type="Proteomes" id="UP000242886"/>
    </source>
</evidence>
<protein>
    <recommendedName>
        <fullName evidence="1">Xylose isomerase-like TIM barrel domain-containing protein</fullName>
    </recommendedName>
</protein>
<name>A0A7Z7MVG2_9PROT</name>
<dbReference type="InterPro" id="IPR013022">
    <property type="entry name" value="Xyl_isomerase-like_TIM-brl"/>
</dbReference>
<dbReference type="InterPro" id="IPR050312">
    <property type="entry name" value="IolE/XylAMocC-like"/>
</dbReference>
<feature type="domain" description="Xylose isomerase-like TIM barrel" evidence="1">
    <location>
        <begin position="35"/>
        <end position="272"/>
    </location>
</feature>
<evidence type="ECO:0000259" key="1">
    <source>
        <dbReference type="Pfam" id="PF01261"/>
    </source>
</evidence>
<sequence>MEAEWKRQDASIAHGGYLLSLAYLTVPDVSPVVSVELAAAAGFDCVGLRLLPAIPGESIYPLISDRRLRNEVRAALSDTGVRIGDLELIRLGADSSPDDFAGFFECAQSLDARNVTVIGDDPDEGRLTANFAALCERAAPYGLNMNLEAIPWTALDRIESAARVVDNARQANAGILLDAFHFSRTGADFEVFGQIDPMRMHVFQICDAPLRFDAEPAAIRREARTRRLLPGDGELPLKKLLEHIPASALISVEVPNDQLILQFSPLSRAKQVMSATSRFLASCDARASAAKHPPGQP</sequence>
<gene>
    <name evidence="2" type="ORF">SDENCHOL_20371</name>
</gene>
<dbReference type="InterPro" id="IPR036237">
    <property type="entry name" value="Xyl_isomerase-like_sf"/>
</dbReference>
<dbReference type="PANTHER" id="PTHR12110:SF48">
    <property type="entry name" value="BLL3656 PROTEIN"/>
    <property type="match status" value="1"/>
</dbReference>